<evidence type="ECO:0000256" key="10">
    <source>
        <dbReference type="HAMAP-Rule" id="MF_01808"/>
    </source>
</evidence>
<dbReference type="GO" id="GO:0003677">
    <property type="term" value="F:DNA binding"/>
    <property type="evidence" value="ECO:0007669"/>
    <property type="project" value="UniProtKB-UniRule"/>
</dbReference>
<evidence type="ECO:0000256" key="4">
    <source>
        <dbReference type="ARBA" id="ARBA00022618"/>
    </source>
</evidence>
<name>A0A2R5F361_9BACL</name>
<dbReference type="NCBIfam" id="NF001399">
    <property type="entry name" value="PRK00283.1"/>
    <property type="match status" value="1"/>
</dbReference>
<dbReference type="Pfam" id="PF00589">
    <property type="entry name" value="Phage_integrase"/>
    <property type="match status" value="1"/>
</dbReference>
<dbReference type="PANTHER" id="PTHR30349:SF81">
    <property type="entry name" value="TYROSINE RECOMBINASE XERC"/>
    <property type="match status" value="1"/>
</dbReference>
<dbReference type="InterPro" id="IPR044068">
    <property type="entry name" value="CB"/>
</dbReference>
<dbReference type="InterPro" id="IPR011010">
    <property type="entry name" value="DNA_brk_join_enz"/>
</dbReference>
<comment type="similarity">
    <text evidence="10">Belongs to the 'phage' integrase family. XerC subfamily.</text>
</comment>
<evidence type="ECO:0000256" key="3">
    <source>
        <dbReference type="ARBA" id="ARBA00022490"/>
    </source>
</evidence>
<dbReference type="CDD" id="cd00798">
    <property type="entry name" value="INT_XerDC_C"/>
    <property type="match status" value="1"/>
</dbReference>
<keyword evidence="3 10" id="KW-0963">Cytoplasm</keyword>
<evidence type="ECO:0000256" key="7">
    <source>
        <dbReference type="ARBA" id="ARBA00023125"/>
    </source>
</evidence>
<dbReference type="SUPFAM" id="SSF47823">
    <property type="entry name" value="lambda integrase-like, N-terminal domain"/>
    <property type="match status" value="1"/>
</dbReference>
<gene>
    <name evidence="10" type="primary">xerC</name>
    <name evidence="13" type="ORF">PAT3040_06959</name>
</gene>
<dbReference type="InterPro" id="IPR011932">
    <property type="entry name" value="Recomb_XerD"/>
</dbReference>
<dbReference type="Gene3D" id="1.10.150.130">
    <property type="match status" value="1"/>
</dbReference>
<dbReference type="GO" id="GO:0006313">
    <property type="term" value="P:DNA transposition"/>
    <property type="evidence" value="ECO:0007669"/>
    <property type="project" value="UniProtKB-UniRule"/>
</dbReference>
<accession>A0A2R5F361</accession>
<keyword evidence="14" id="KW-1185">Reference proteome</keyword>
<keyword evidence="6 10" id="KW-0229">DNA integration</keyword>
<dbReference type="Pfam" id="PF02899">
    <property type="entry name" value="Phage_int_SAM_1"/>
    <property type="match status" value="1"/>
</dbReference>
<evidence type="ECO:0000259" key="12">
    <source>
        <dbReference type="PROSITE" id="PS51900"/>
    </source>
</evidence>
<evidence type="ECO:0000256" key="6">
    <source>
        <dbReference type="ARBA" id="ARBA00022908"/>
    </source>
</evidence>
<protein>
    <recommendedName>
        <fullName evidence="10">Tyrosine recombinase XerC</fullName>
    </recommendedName>
</protein>
<dbReference type="InterPro" id="IPR013762">
    <property type="entry name" value="Integrase-like_cat_sf"/>
</dbReference>
<feature type="active site" evidence="10">
    <location>
        <position position="146"/>
    </location>
</feature>
<comment type="subunit">
    <text evidence="10">Forms a cyclic heterotetrameric complex composed of two molecules of XerC and two molecules of XerD.</text>
</comment>
<dbReference type="InterPro" id="IPR023009">
    <property type="entry name" value="Tyrosine_recombinase_XerC/XerD"/>
</dbReference>
<evidence type="ECO:0000256" key="5">
    <source>
        <dbReference type="ARBA" id="ARBA00022829"/>
    </source>
</evidence>
<dbReference type="PANTHER" id="PTHR30349">
    <property type="entry name" value="PHAGE INTEGRASE-RELATED"/>
    <property type="match status" value="1"/>
</dbReference>
<evidence type="ECO:0000259" key="11">
    <source>
        <dbReference type="PROSITE" id="PS51898"/>
    </source>
</evidence>
<dbReference type="Gene3D" id="1.10.443.10">
    <property type="entry name" value="Intergrase catalytic core"/>
    <property type="match status" value="1"/>
</dbReference>
<feature type="active site" evidence="10">
    <location>
        <position position="246"/>
    </location>
</feature>
<dbReference type="HAMAP" id="MF_01808">
    <property type="entry name" value="Recomb_XerC_XerD"/>
    <property type="match status" value="1"/>
</dbReference>
<comment type="subcellular location">
    <subcellularLocation>
        <location evidence="1 10">Cytoplasm</location>
    </subcellularLocation>
</comment>
<dbReference type="InterPro" id="IPR004107">
    <property type="entry name" value="Integrase_SAM-like_N"/>
</dbReference>
<feature type="active site" description="O-(3'-phospho-DNA)-tyrosine intermediate" evidence="10">
    <location>
        <position position="278"/>
    </location>
</feature>
<feature type="active site" evidence="10">
    <location>
        <position position="243"/>
    </location>
</feature>
<comment type="caution">
    <text evidence="10">Lacks conserved residue(s) required for the propagation of feature annotation.</text>
</comment>
<evidence type="ECO:0000256" key="9">
    <source>
        <dbReference type="ARBA" id="ARBA00023306"/>
    </source>
</evidence>
<feature type="active site" evidence="10">
    <location>
        <position position="269"/>
    </location>
</feature>
<comment type="similarity">
    <text evidence="2">Belongs to the 'phage' integrase family. XerD subfamily.</text>
</comment>
<dbReference type="GO" id="GO:0007059">
    <property type="term" value="P:chromosome segregation"/>
    <property type="evidence" value="ECO:0007669"/>
    <property type="project" value="UniProtKB-UniRule"/>
</dbReference>
<dbReference type="AlphaFoldDB" id="A0A2R5F361"/>
<comment type="caution">
    <text evidence="13">The sequence shown here is derived from an EMBL/GenBank/DDBJ whole genome shotgun (WGS) entry which is preliminary data.</text>
</comment>
<dbReference type="InterPro" id="IPR050090">
    <property type="entry name" value="Tyrosine_recombinase_XerCD"/>
</dbReference>
<dbReference type="Proteomes" id="UP000245202">
    <property type="component" value="Unassembled WGS sequence"/>
</dbReference>
<evidence type="ECO:0000256" key="2">
    <source>
        <dbReference type="ARBA" id="ARBA00010450"/>
    </source>
</evidence>
<dbReference type="GO" id="GO:0051301">
    <property type="term" value="P:cell division"/>
    <property type="evidence" value="ECO:0007669"/>
    <property type="project" value="UniProtKB-KW"/>
</dbReference>
<evidence type="ECO:0000313" key="13">
    <source>
        <dbReference type="EMBL" id="GBG12098.1"/>
    </source>
</evidence>
<evidence type="ECO:0000313" key="14">
    <source>
        <dbReference type="Proteomes" id="UP000245202"/>
    </source>
</evidence>
<dbReference type="PROSITE" id="PS51898">
    <property type="entry name" value="TYR_RECOMBINASE"/>
    <property type="match status" value="1"/>
</dbReference>
<keyword evidence="5 10" id="KW-0159">Chromosome partition</keyword>
<reference evidence="13 14" key="1">
    <citation type="submission" date="2017-08" db="EMBL/GenBank/DDBJ databases">
        <title>Substantial Increase in Enzyme Production by Combined Drug-Resistance Mutations in Paenibacillus agaridevorans.</title>
        <authorList>
            <person name="Tanaka Y."/>
            <person name="Funane K."/>
            <person name="Hosaka T."/>
            <person name="Shiwa Y."/>
            <person name="Fujita N."/>
            <person name="Miyazaki T."/>
            <person name="Yoshikawa H."/>
            <person name="Murakami K."/>
            <person name="Kasahara K."/>
            <person name="Inaoka T."/>
            <person name="Hiraga Y."/>
            <person name="Ochi K."/>
        </authorList>
    </citation>
    <scope>NUCLEOTIDE SEQUENCE [LARGE SCALE GENOMIC DNA]</scope>
    <source>
        <strain evidence="13 14">T-3040</strain>
    </source>
</reference>
<dbReference type="GO" id="GO:0005737">
    <property type="term" value="C:cytoplasm"/>
    <property type="evidence" value="ECO:0007669"/>
    <property type="project" value="UniProtKB-SubCell"/>
</dbReference>
<evidence type="ECO:0000256" key="8">
    <source>
        <dbReference type="ARBA" id="ARBA00023172"/>
    </source>
</evidence>
<dbReference type="EMBL" id="BDQX01000458">
    <property type="protein sequence ID" value="GBG12098.1"/>
    <property type="molecule type" value="Genomic_DNA"/>
</dbReference>
<proteinExistence type="inferred from homology"/>
<dbReference type="SUPFAM" id="SSF56349">
    <property type="entry name" value="DNA breaking-rejoining enzymes"/>
    <property type="match status" value="1"/>
</dbReference>
<feature type="domain" description="Tyr recombinase" evidence="11">
    <location>
        <begin position="106"/>
        <end position="291"/>
    </location>
</feature>
<dbReference type="GO" id="GO:0009037">
    <property type="term" value="F:tyrosine-based site-specific recombinase activity"/>
    <property type="evidence" value="ECO:0007669"/>
    <property type="project" value="UniProtKB-UniRule"/>
</dbReference>
<organism evidence="13 14">
    <name type="scientific">Paenibacillus agaridevorans</name>
    <dbReference type="NCBI Taxonomy" id="171404"/>
    <lineage>
        <taxon>Bacteria</taxon>
        <taxon>Bacillati</taxon>
        <taxon>Bacillota</taxon>
        <taxon>Bacilli</taxon>
        <taxon>Bacillales</taxon>
        <taxon>Paenibacillaceae</taxon>
        <taxon>Paenibacillus</taxon>
    </lineage>
</organism>
<dbReference type="InterPro" id="IPR010998">
    <property type="entry name" value="Integrase_recombinase_N"/>
</dbReference>
<evidence type="ECO:0000256" key="1">
    <source>
        <dbReference type="ARBA" id="ARBA00004496"/>
    </source>
</evidence>
<dbReference type="NCBIfam" id="TIGR02225">
    <property type="entry name" value="recomb_XerD"/>
    <property type="match status" value="1"/>
</dbReference>
<comment type="function">
    <text evidence="10">Site-specific tyrosine recombinase, which acts by catalyzing the cutting and rejoining of the recombining DNA molecules. The XerC-XerD complex is essential to convert dimers of the bacterial chromosome into monomers to permit their segregation at cell division. It also contributes to the segregational stability of plasmids.</text>
</comment>
<dbReference type="RefSeq" id="WP_087567060.1">
    <property type="nucleotide sequence ID" value="NZ_BDQX01000458.1"/>
</dbReference>
<dbReference type="PROSITE" id="PS51900">
    <property type="entry name" value="CB"/>
    <property type="match status" value="1"/>
</dbReference>
<keyword evidence="9 10" id="KW-0131">Cell cycle</keyword>
<sequence>MKAQLEHYIRYLQDERGLSKNSVASYERDLHSCYLYCEENGIGAWESVQRQHLASYMHRLKEKGLKAATISRRVVAVRAFFHHLLLNGKILRDPSLYLESPKLEKRAPQVLSVDVTTALLDSPKTDNASGKRDKAMLELLYATGIRVSEMVALNIEHVHLQLGYIQCTGSGLKERVIPYGSHADAAIRSYLAEGGRDALLTGRDDGTALFLNHLGTRMTRQGFWKMVKKYGKEAQIEEQITPHTLRHSVASHLLEGGADVRTVQELLGHADIATTLKYSQSAKNRLKDVYQGAHPRA</sequence>
<keyword evidence="4 10" id="KW-0132">Cell division</keyword>
<keyword evidence="8 10" id="KW-0233">DNA recombination</keyword>
<feature type="domain" description="Core-binding (CB)" evidence="12">
    <location>
        <begin position="1"/>
        <end position="85"/>
    </location>
</feature>
<dbReference type="InterPro" id="IPR002104">
    <property type="entry name" value="Integrase_catalytic"/>
</dbReference>
<keyword evidence="7 10" id="KW-0238">DNA-binding</keyword>